<accession>A0A8E2E0Q4</accession>
<keyword evidence="4" id="KW-1185">Reference proteome</keyword>
<evidence type="ECO:0000259" key="2">
    <source>
        <dbReference type="PROSITE" id="PS50020"/>
    </source>
</evidence>
<dbReference type="SUPFAM" id="SSF51045">
    <property type="entry name" value="WW domain"/>
    <property type="match status" value="1"/>
</dbReference>
<reference evidence="3 4" key="1">
    <citation type="journal article" date="2016" name="Nat. Commun.">
        <title>Ectomycorrhizal ecology is imprinted in the genome of the dominant symbiotic fungus Cenococcum geophilum.</title>
        <authorList>
            <consortium name="DOE Joint Genome Institute"/>
            <person name="Peter M."/>
            <person name="Kohler A."/>
            <person name="Ohm R.A."/>
            <person name="Kuo A."/>
            <person name="Krutzmann J."/>
            <person name="Morin E."/>
            <person name="Arend M."/>
            <person name="Barry K.W."/>
            <person name="Binder M."/>
            <person name="Choi C."/>
            <person name="Clum A."/>
            <person name="Copeland A."/>
            <person name="Grisel N."/>
            <person name="Haridas S."/>
            <person name="Kipfer T."/>
            <person name="LaButti K."/>
            <person name="Lindquist E."/>
            <person name="Lipzen A."/>
            <person name="Maire R."/>
            <person name="Meier B."/>
            <person name="Mihaltcheva S."/>
            <person name="Molinier V."/>
            <person name="Murat C."/>
            <person name="Poggeler S."/>
            <person name="Quandt C.A."/>
            <person name="Sperisen C."/>
            <person name="Tritt A."/>
            <person name="Tisserant E."/>
            <person name="Crous P.W."/>
            <person name="Henrissat B."/>
            <person name="Nehls U."/>
            <person name="Egli S."/>
            <person name="Spatafora J.W."/>
            <person name="Grigoriev I.V."/>
            <person name="Martin F.M."/>
        </authorList>
    </citation>
    <scope>NUCLEOTIDE SEQUENCE [LARGE SCALE GENOMIC DNA]</scope>
    <source>
        <strain evidence="3 4">CBS 459.81</strain>
    </source>
</reference>
<dbReference type="Proteomes" id="UP000250266">
    <property type="component" value="Unassembled WGS sequence"/>
</dbReference>
<evidence type="ECO:0000313" key="3">
    <source>
        <dbReference type="EMBL" id="OCK75058.1"/>
    </source>
</evidence>
<organism evidence="3 4">
    <name type="scientific">Lepidopterella palustris CBS 459.81</name>
    <dbReference type="NCBI Taxonomy" id="1314670"/>
    <lineage>
        <taxon>Eukaryota</taxon>
        <taxon>Fungi</taxon>
        <taxon>Dikarya</taxon>
        <taxon>Ascomycota</taxon>
        <taxon>Pezizomycotina</taxon>
        <taxon>Dothideomycetes</taxon>
        <taxon>Pleosporomycetidae</taxon>
        <taxon>Mytilinidiales</taxon>
        <taxon>Argynnaceae</taxon>
        <taxon>Lepidopterella</taxon>
    </lineage>
</organism>
<dbReference type="AlphaFoldDB" id="A0A8E2E0Q4"/>
<feature type="region of interest" description="Disordered" evidence="1">
    <location>
        <begin position="145"/>
        <end position="179"/>
    </location>
</feature>
<feature type="domain" description="WW" evidence="2">
    <location>
        <begin position="15"/>
        <end position="49"/>
    </location>
</feature>
<protein>
    <recommendedName>
        <fullName evidence="2">WW domain-containing protein</fullName>
    </recommendedName>
</protein>
<dbReference type="InterPro" id="IPR001202">
    <property type="entry name" value="WW_dom"/>
</dbReference>
<dbReference type="PROSITE" id="PS01159">
    <property type="entry name" value="WW_DOMAIN_1"/>
    <property type="match status" value="1"/>
</dbReference>
<dbReference type="SMART" id="SM00456">
    <property type="entry name" value="WW"/>
    <property type="match status" value="1"/>
</dbReference>
<evidence type="ECO:0000313" key="4">
    <source>
        <dbReference type="Proteomes" id="UP000250266"/>
    </source>
</evidence>
<proteinExistence type="predicted"/>
<dbReference type="OrthoDB" id="2444812at2759"/>
<gene>
    <name evidence="3" type="ORF">K432DRAFT_397588</name>
</gene>
<evidence type="ECO:0000256" key="1">
    <source>
        <dbReference type="SAM" id="MobiDB-lite"/>
    </source>
</evidence>
<name>A0A8E2E0Q4_9PEZI</name>
<feature type="region of interest" description="Disordered" evidence="1">
    <location>
        <begin position="45"/>
        <end position="71"/>
    </location>
</feature>
<sequence>MSAPIPGPPPPGQAAPVPEGWVNSWSPQFNTWFYYHPATNTSQWHYPAPPPPGHPPTAGEPSPYLRPAQSQQAPACSPHIQDHQYIAQPAYGHVTSAPSPQPQTAYPVQQAGYPGALAAATPPPPGSTLSPYPQQMAFGTQPSYPGVSGGVPSPAPSYQQAYQQAPPAPLSAAPQAAPPAQRSPNKLYILAAAYGVKDVTKQLQDMAQKSNELVLSSHQFDNLFGQEFVALNFTPLVVMYQYGDRPIEVATMPSFSRDFEIKRVSLSRERMAYVNSNTQSRILVLTSQTDNKIHDENIVSALETEGEIGAASADLMGCPKYMVCFYRANDGSIKTAGAKSGDTLRMPWNPLAAWG</sequence>
<dbReference type="PROSITE" id="PS50020">
    <property type="entry name" value="WW_DOMAIN_2"/>
    <property type="match status" value="1"/>
</dbReference>
<dbReference type="Gene3D" id="2.20.70.10">
    <property type="match status" value="1"/>
</dbReference>
<dbReference type="EMBL" id="KV745370">
    <property type="protein sequence ID" value="OCK75058.1"/>
    <property type="molecule type" value="Genomic_DNA"/>
</dbReference>
<dbReference type="InterPro" id="IPR036020">
    <property type="entry name" value="WW_dom_sf"/>
</dbReference>